<organism evidence="1 2">
    <name type="scientific">Myxococcus stipitatus (strain DSM 14675 / JCM 12634 / Mx s8)</name>
    <dbReference type="NCBI Taxonomy" id="1278073"/>
    <lineage>
        <taxon>Bacteria</taxon>
        <taxon>Pseudomonadati</taxon>
        <taxon>Myxococcota</taxon>
        <taxon>Myxococcia</taxon>
        <taxon>Myxococcales</taxon>
        <taxon>Cystobacterineae</taxon>
        <taxon>Myxococcaceae</taxon>
        <taxon>Myxococcus</taxon>
    </lineage>
</organism>
<accession>L7U313</accession>
<keyword evidence="2" id="KW-1185">Reference proteome</keyword>
<dbReference type="AlphaFoldDB" id="L7U313"/>
<evidence type="ECO:0000313" key="1">
    <source>
        <dbReference type="EMBL" id="AGC43171.1"/>
    </source>
</evidence>
<protein>
    <submittedName>
        <fullName evidence="1">Uncharacterized protein</fullName>
    </submittedName>
</protein>
<sequence>MLTWFELEDDGGSALTSDGVEVDPCEDGQQVLVEADAATVTGLRAGGPTASPWSQATRWARAPRRWWSS</sequence>
<dbReference type="KEGG" id="msd:MYSTI_01839"/>
<dbReference type="PATRIC" id="fig|1278073.3.peg.1888"/>
<proteinExistence type="predicted"/>
<evidence type="ECO:0000313" key="2">
    <source>
        <dbReference type="Proteomes" id="UP000011131"/>
    </source>
</evidence>
<reference evidence="1 2" key="1">
    <citation type="journal article" date="2013" name="Genome Announc.">
        <title>Complete genome sequence of Myxococcus stipitatus strain DSM 14675, a fruiting myxobacterium.</title>
        <authorList>
            <person name="Huntley S."/>
            <person name="Kneip S."/>
            <person name="Treuner-Lange A."/>
            <person name="Sogaard-Andersen L."/>
        </authorList>
    </citation>
    <scope>NUCLEOTIDE SEQUENCE [LARGE SCALE GENOMIC DNA]</scope>
    <source>
        <strain evidence="2">DSM 14675 / JCM 12634 / Mx s8</strain>
    </source>
</reference>
<dbReference type="HOGENOM" id="CLU_2771567_0_0_7"/>
<dbReference type="EMBL" id="CP004025">
    <property type="protein sequence ID" value="AGC43171.1"/>
    <property type="molecule type" value="Genomic_DNA"/>
</dbReference>
<dbReference type="Proteomes" id="UP000011131">
    <property type="component" value="Chromosome"/>
</dbReference>
<name>L7U313_MYXSD</name>
<gene>
    <name evidence="1" type="ordered locus">MYSTI_01839</name>
</gene>